<protein>
    <submittedName>
        <fullName evidence="11">Uncharacterized protein</fullName>
    </submittedName>
</protein>
<dbReference type="InterPro" id="IPR001487">
    <property type="entry name" value="Bromodomain"/>
</dbReference>
<evidence type="ECO:0000313" key="12">
    <source>
        <dbReference type="Proteomes" id="UP001054902"/>
    </source>
</evidence>
<gene>
    <name evidence="11" type="ORF">CTEN210_16137</name>
</gene>
<evidence type="ECO:0000256" key="4">
    <source>
        <dbReference type="ARBA" id="ARBA00023117"/>
    </source>
</evidence>
<dbReference type="PROSITE" id="PS50014">
    <property type="entry name" value="BROMODOMAIN_2"/>
    <property type="match status" value="1"/>
</dbReference>
<dbReference type="InterPro" id="IPR019787">
    <property type="entry name" value="Znf_PHD-finger"/>
</dbReference>
<dbReference type="Gene3D" id="1.20.920.10">
    <property type="entry name" value="Bromodomain-like"/>
    <property type="match status" value="1"/>
</dbReference>
<feature type="compositionally biased region" description="Basic and acidic residues" evidence="8">
    <location>
        <begin position="2305"/>
        <end position="2317"/>
    </location>
</feature>
<dbReference type="Gene3D" id="3.30.40.10">
    <property type="entry name" value="Zinc/RING finger domain, C3HC4 (zinc finger)"/>
    <property type="match status" value="1"/>
</dbReference>
<evidence type="ECO:0000259" key="9">
    <source>
        <dbReference type="PROSITE" id="PS50014"/>
    </source>
</evidence>
<feature type="compositionally biased region" description="Basic and acidic residues" evidence="8">
    <location>
        <begin position="214"/>
        <end position="242"/>
    </location>
</feature>
<keyword evidence="4 5" id="KW-0103">Bromodomain</keyword>
<evidence type="ECO:0000256" key="7">
    <source>
        <dbReference type="SAM" id="Coils"/>
    </source>
</evidence>
<dbReference type="EMBL" id="BLLK01000069">
    <property type="protein sequence ID" value="GFH59661.1"/>
    <property type="molecule type" value="Genomic_DNA"/>
</dbReference>
<feature type="region of interest" description="Disordered" evidence="8">
    <location>
        <begin position="1"/>
        <end position="146"/>
    </location>
</feature>
<dbReference type="Pfam" id="PF02178">
    <property type="entry name" value="AT_hook"/>
    <property type="match status" value="10"/>
</dbReference>
<organism evidence="11 12">
    <name type="scientific">Chaetoceros tenuissimus</name>
    <dbReference type="NCBI Taxonomy" id="426638"/>
    <lineage>
        <taxon>Eukaryota</taxon>
        <taxon>Sar</taxon>
        <taxon>Stramenopiles</taxon>
        <taxon>Ochrophyta</taxon>
        <taxon>Bacillariophyta</taxon>
        <taxon>Coscinodiscophyceae</taxon>
        <taxon>Chaetocerotophycidae</taxon>
        <taxon>Chaetocerotales</taxon>
        <taxon>Chaetocerotaceae</taxon>
        <taxon>Chaetoceros</taxon>
    </lineage>
</organism>
<dbReference type="CDD" id="cd04369">
    <property type="entry name" value="Bromodomain"/>
    <property type="match status" value="1"/>
</dbReference>
<keyword evidence="3" id="KW-0862">Zinc</keyword>
<evidence type="ECO:0000256" key="8">
    <source>
        <dbReference type="SAM" id="MobiDB-lite"/>
    </source>
</evidence>
<feature type="region of interest" description="Disordered" evidence="8">
    <location>
        <begin position="1436"/>
        <end position="1460"/>
    </location>
</feature>
<evidence type="ECO:0000256" key="1">
    <source>
        <dbReference type="ARBA" id="ARBA00022723"/>
    </source>
</evidence>
<keyword evidence="1" id="KW-0479">Metal-binding</keyword>
<dbReference type="SMART" id="SM00249">
    <property type="entry name" value="PHD"/>
    <property type="match status" value="1"/>
</dbReference>
<feature type="compositionally biased region" description="Basic and acidic residues" evidence="8">
    <location>
        <begin position="522"/>
        <end position="545"/>
    </location>
</feature>
<feature type="region of interest" description="Disordered" evidence="8">
    <location>
        <begin position="597"/>
        <end position="632"/>
    </location>
</feature>
<feature type="compositionally biased region" description="Basic residues" evidence="8">
    <location>
        <begin position="185"/>
        <end position="196"/>
    </location>
</feature>
<dbReference type="PRINTS" id="PR00929">
    <property type="entry name" value="ATHOOK"/>
</dbReference>
<dbReference type="InterPro" id="IPR036427">
    <property type="entry name" value="Bromodomain-like_sf"/>
</dbReference>
<sequence length="2409" mass="274682">MNMSPGPGGAEKKSQVPDENVSEVENMSSSSIRADSQDDDEATDMNEHEDASQSDEEEVDEEDDEEDDTKMSSQDENDDDEEDDENENESQDDDEASQSDEEDQKMPAMSKNEKDSSDDSDSDQEEEEENEENSQAEVPTDEFGRPLSAYEIMRLERIKRNQSYLARLGLEKEGKTSSLLAPHKEKMKKKKPKKKKETVVLPRRSSVGRRTKAKAIDYKERSVKSKDDLLPAAERKKEPTKEKARKTKEHLPLYLYEEFRNMETTRNRNLRTCEKLSRAAEKEVRIATNQLERLQAKEKRVMEKLTRDEIAPMVNQIDKRRKDIIKTLRKIDGLMEKEMTLDEKQQKAEETLAQVQEKFPKLLQDAKESLGQTLLERLPPLSQQTSNSKKLKITIKKKKKKGDFEEEKKNTEEDNSSKISLPDGIDLEEIRKAEEAIKVRVQKTRNVGGPVTKDLANSVLRKWLDVDTAVAANSVEYLPQVGDIVLYYPCAHYDFLRRYPDIRCKKNRLTLRRTLWERALDERKEQEKPKPKPKVDEENQDGEAKGKRKKQENAKPWWTINWMSTIQRGAGRYPILCKVEKAYAEFPYDEDSQTEIRRFQNDSNRMKNGKPVNVKRRKEKDTSKRLKPEKNKKQMPLQVTLRPLTTVIPPSMANGEVELAPPPVFSVLMFPSEKNSFLVPFIFAYRSSLNLTTNNEIKVGKCDGSVKKAKLLNTNLDGTGDADSIVASFLSIIEQFDNVDITALQKIDYLISEAYADTNCKYPLPEVELRAALQSILFQYHTRKSDVKQVAHDDNEDDKIDAELKPDLFVQELVDLVQNSFPRWENANVQYEGVDAVEQNVSPWYISPIVKESGNDDAINAALAPSVLLSPERITSGGFVHQIDEQMRVQLESVLRYITNYDERSYVFYPPITDAIAPDYSRFVPTPICFKTILKRLRPHKLKFNKFATKTREDDLEDLGYSSGNVCYYRNIESLQSDISDIFQNCIMYNAPNSEIVLAAFHITKFTNLAIEKVADNVRKEQEHRRKSEIKQIKNAKLVAQGELLTNRKKTSIPPNEVEMFGELYSKPLDRTWINSERWIPQAGDKIVYNTMRHGKFIHGHLESLSAKQRALASVFPPTKKRMKKLSSQAKDKEDENGEESENISQNFFGTVVWTRTVFPNNESGHTDDVTSPLLALGIKFHYKWLHKNIQVVYWRPCSIDGSSCDNCGLSSNQSFIVPATRVKKDEILPPYPISLLDYIHMANSSLDEEKLSKCLKAVQRRLIENEQVDIFKCRSDFLPKDRVEIKDIPSQFRHIFNEQEAKGEVSESTVSDAEKTTLIQRSFLPPWSLPFNDKKKSTKSQIEEVNETTELQFHETLVVDTNRSLMAILDRLEKGYYRSLDAVVNDVREIFCSNLLYTIKDRVKKKKLAASSEELIFRAAVECCGVDIESFLKGESSCGSTDSEKKSDQNESGDSVEAKAESPVKTVKIDKLNIHEKKVLTDIQEIVKLFAVAMVSCLDPNTTEIALGVDKVESKVGALSEEQELAKYNLNLMLKSLEPDKQKFRKKTLTWRDESPTVEVFVKEPGTKKVAAASEETEFDFSNPITITPEDIASNKFLKKALKCKSVKMKSCRSVAVKVRTMKKTLSRPINLQASDMNSISTFKKVAKVLKKGKAPAQINVVVTSEYMDLTRLEHPTNDAPEVKEVENNTEAAEVSIESEKETDVTTLVDFNKPIKFLPTEYYNNTPLCRALFCRSKRRQVCARCLISKKGLFTCRVRSAHSNLDPTWIDYFKQNGGVDSILAVLDPDYKPLLPKLEESLTNDEDDMDEDGTTVVSEQATEKDSNKADIKELLEEATANLLKANETAKTVKELLARANAVIKTPILLSDKFMHATFKVDPSDGHFEICHKCGLGGDVICCESCPMVSHPKCAGMDEIPNEDWHCFKCTSKKKRGDLISSEAADSNSNADEDLAADMDDDEFDQKMEKVSNVLDDLKQSRQKPVVIPIGTKLLKDFDGDDYEGEVIAVPAEDSDYYKIQYEDGDEEDLTLEEIQPLIEAYKQMQKEQEVEEEIFEDIPRKRGRPRKIASPGAEEPKRRGRPRKSDVQGRYSMEPKRGRGRPRKEDTSIEPKRGRGRPRKEDTSIEPKRGRGRPRKEDASVEPKRGRGRPRKEESLEGSSPKRGRGRPRKQEAEPEISPKQRKRGRSSRGAVESSPKVEPTKKRGRGRPRKSLDSSPLLDDGEQDDRTTKKRGRGRPRKTDIVQSPLNEVESQNGKRKRGRKRNAEVEVEAEEEEDIVLMEPPVKKRRGRPPKNASLAMEENMEASDGKRDKKGDSQQLAEEHVLDILPENIPKPGHVDKDLTYYCTKENDTTVKLASLIGCESWVDIAYLPENLERFPTLHDKKIKFRNGTLLRIAECEFSQKKAAKLI</sequence>
<evidence type="ECO:0000259" key="10">
    <source>
        <dbReference type="PROSITE" id="PS50016"/>
    </source>
</evidence>
<feature type="compositionally biased region" description="Basic and acidic residues" evidence="8">
    <location>
        <begin position="2082"/>
        <end position="2154"/>
    </location>
</feature>
<evidence type="ECO:0000256" key="2">
    <source>
        <dbReference type="ARBA" id="ARBA00022771"/>
    </source>
</evidence>
<dbReference type="InterPro" id="IPR011011">
    <property type="entry name" value="Znf_FYVE_PHD"/>
</dbReference>
<dbReference type="InterPro" id="IPR017956">
    <property type="entry name" value="AT_hook_DNA-bd_motif"/>
</dbReference>
<feature type="region of interest" description="Disordered" evidence="8">
    <location>
        <begin position="522"/>
        <end position="552"/>
    </location>
</feature>
<feature type="compositionally biased region" description="Basic and acidic residues" evidence="8">
    <location>
        <begin position="2168"/>
        <end position="2178"/>
    </location>
</feature>
<dbReference type="Pfam" id="PF21743">
    <property type="entry name" value="PTM_DIR17_Tudor"/>
    <property type="match status" value="1"/>
</dbReference>
<feature type="compositionally biased region" description="Polar residues" evidence="8">
    <location>
        <begin position="2241"/>
        <end position="2252"/>
    </location>
</feature>
<dbReference type="CDD" id="cd20401">
    <property type="entry name" value="Tudor_AtPTM-like"/>
    <property type="match status" value="1"/>
</dbReference>
<dbReference type="SMART" id="SM00297">
    <property type="entry name" value="BROMO"/>
    <property type="match status" value="1"/>
</dbReference>
<evidence type="ECO:0000256" key="3">
    <source>
        <dbReference type="ARBA" id="ARBA00022833"/>
    </source>
</evidence>
<dbReference type="GO" id="GO:0003677">
    <property type="term" value="F:DNA binding"/>
    <property type="evidence" value="ECO:0007669"/>
    <property type="project" value="InterPro"/>
</dbReference>
<feature type="domain" description="PHD-type" evidence="10">
    <location>
        <begin position="1886"/>
        <end position="1931"/>
    </location>
</feature>
<dbReference type="SUPFAM" id="SSF57903">
    <property type="entry name" value="FYVE/PHD zinc finger"/>
    <property type="match status" value="1"/>
</dbReference>
<dbReference type="InterPro" id="IPR013083">
    <property type="entry name" value="Znf_RING/FYVE/PHD"/>
</dbReference>
<dbReference type="PANTHER" id="PTHR36812:SF9">
    <property type="entry name" value="MYB-LIKE PROTEIN X ISOFORM X1"/>
    <property type="match status" value="1"/>
</dbReference>
<feature type="region of interest" description="Disordered" evidence="8">
    <location>
        <begin position="1119"/>
        <end position="1142"/>
    </location>
</feature>
<accession>A0AAD3DAH7</accession>
<dbReference type="SUPFAM" id="SSF47370">
    <property type="entry name" value="Bromodomain"/>
    <property type="match status" value="1"/>
</dbReference>
<feature type="region of interest" description="Disordered" evidence="8">
    <location>
        <begin position="169"/>
        <end position="247"/>
    </location>
</feature>
<feature type="compositionally biased region" description="Acidic residues" evidence="8">
    <location>
        <begin position="2266"/>
        <end position="2277"/>
    </location>
</feature>
<evidence type="ECO:0000313" key="11">
    <source>
        <dbReference type="EMBL" id="GFH59661.1"/>
    </source>
</evidence>
<dbReference type="InterPro" id="IPR047365">
    <property type="entry name" value="Tudor_AtPTM-like"/>
</dbReference>
<dbReference type="Proteomes" id="UP001054902">
    <property type="component" value="Unassembled WGS sequence"/>
</dbReference>
<evidence type="ECO:0000256" key="5">
    <source>
        <dbReference type="PROSITE-ProRule" id="PRU00035"/>
    </source>
</evidence>
<feature type="compositionally biased region" description="Basic and acidic residues" evidence="8">
    <location>
        <begin position="619"/>
        <end position="632"/>
    </location>
</feature>
<keyword evidence="2 6" id="KW-0863">Zinc-finger</keyword>
<feature type="domain" description="Bromo" evidence="9">
    <location>
        <begin position="900"/>
        <end position="997"/>
    </location>
</feature>
<evidence type="ECO:0000256" key="6">
    <source>
        <dbReference type="PROSITE-ProRule" id="PRU00146"/>
    </source>
</evidence>
<keyword evidence="7" id="KW-0175">Coiled coil</keyword>
<name>A0AAD3DAH7_9STRA</name>
<dbReference type="InterPro" id="IPR001965">
    <property type="entry name" value="Znf_PHD"/>
</dbReference>
<feature type="compositionally biased region" description="Acidic residues" evidence="8">
    <location>
        <begin position="118"/>
        <end position="134"/>
    </location>
</feature>
<feature type="coiled-coil region" evidence="7">
    <location>
        <begin position="277"/>
        <end position="304"/>
    </location>
</feature>
<keyword evidence="12" id="KW-1185">Reference proteome</keyword>
<reference evidence="11 12" key="1">
    <citation type="journal article" date="2021" name="Sci. Rep.">
        <title>The genome of the diatom Chaetoceros tenuissimus carries an ancient integrated fragment of an extant virus.</title>
        <authorList>
            <person name="Hongo Y."/>
            <person name="Kimura K."/>
            <person name="Takaki Y."/>
            <person name="Yoshida Y."/>
            <person name="Baba S."/>
            <person name="Kobayashi G."/>
            <person name="Nagasaki K."/>
            <person name="Hano T."/>
            <person name="Tomaru Y."/>
        </authorList>
    </citation>
    <scope>NUCLEOTIDE SEQUENCE [LARGE SCALE GENOMIC DNA]</scope>
    <source>
        <strain evidence="11 12">NIES-3715</strain>
    </source>
</reference>
<comment type="caution">
    <text evidence="11">The sequence shown here is derived from an EMBL/GenBank/DDBJ whole genome shotgun (WGS) entry which is preliminary data.</text>
</comment>
<dbReference type="PROSITE" id="PS50016">
    <property type="entry name" value="ZF_PHD_2"/>
    <property type="match status" value="1"/>
</dbReference>
<dbReference type="SMART" id="SM00384">
    <property type="entry name" value="AT_hook"/>
    <property type="match status" value="12"/>
</dbReference>
<feature type="compositionally biased region" description="Acidic residues" evidence="8">
    <location>
        <begin position="52"/>
        <end position="68"/>
    </location>
</feature>
<feature type="region of interest" description="Disordered" evidence="8">
    <location>
        <begin position="2041"/>
        <end position="2317"/>
    </location>
</feature>
<feature type="coiled-coil region" evidence="7">
    <location>
        <begin position="1827"/>
        <end position="1854"/>
    </location>
</feature>
<dbReference type="PANTHER" id="PTHR36812">
    <property type="entry name" value="NEUROFILAMENT TRIPLET M PROTEIN-LIKE PROTEIN"/>
    <property type="match status" value="1"/>
</dbReference>
<dbReference type="GO" id="GO:0008270">
    <property type="term" value="F:zinc ion binding"/>
    <property type="evidence" value="ECO:0007669"/>
    <property type="project" value="UniProtKB-KW"/>
</dbReference>
<dbReference type="Pfam" id="PF00439">
    <property type="entry name" value="Bromodomain"/>
    <property type="match status" value="1"/>
</dbReference>
<proteinExistence type="predicted"/>
<dbReference type="CDD" id="cd15567">
    <property type="entry name" value="PHD4_NSD"/>
    <property type="match status" value="1"/>
</dbReference>
<feature type="compositionally biased region" description="Acidic residues" evidence="8">
    <location>
        <begin position="75"/>
        <end position="103"/>
    </location>
</feature>